<organism evidence="2 3">
    <name type="scientific">Vibrio owensii CAIM 1854 = LMG 25443</name>
    <dbReference type="NCBI Taxonomy" id="1229493"/>
    <lineage>
        <taxon>Bacteria</taxon>
        <taxon>Pseudomonadati</taxon>
        <taxon>Pseudomonadota</taxon>
        <taxon>Gammaproteobacteria</taxon>
        <taxon>Vibrionales</taxon>
        <taxon>Vibrionaceae</taxon>
        <taxon>Vibrio</taxon>
    </lineage>
</organism>
<feature type="region of interest" description="Disordered" evidence="1">
    <location>
        <begin position="32"/>
        <end position="53"/>
    </location>
</feature>
<dbReference type="EMBL" id="JPRD01000015">
    <property type="protein sequence ID" value="KIF53248.1"/>
    <property type="molecule type" value="Genomic_DNA"/>
</dbReference>
<sequence length="61" mass="7289">MQPYGFYSQHDAVYPLDVADTQMLLPKGARIRNKKQKRRLHKKSMRQHLKRQTTKETLFAC</sequence>
<protein>
    <submittedName>
        <fullName evidence="2">Uncharacterized protein</fullName>
    </submittedName>
</protein>
<reference evidence="2 3" key="1">
    <citation type="submission" date="2014-07" db="EMBL/GenBank/DDBJ databases">
        <title>Unique and conserved regions in Vibrio harveyi and related species in comparison with the shrimp pathogen Vibrio harveyi CAIM 1792.</title>
        <authorList>
            <person name="Espinoza-Valles I."/>
            <person name="Vora G."/>
            <person name="Leekitcharoenphon P."/>
            <person name="Ussery D."/>
            <person name="Hoj L."/>
            <person name="Gomez-Gil B."/>
        </authorList>
    </citation>
    <scope>NUCLEOTIDE SEQUENCE [LARGE SCALE GENOMIC DNA]</scope>
    <source>
        <strain evidence="3">CAIM 1854 / LMG 25443</strain>
    </source>
</reference>
<evidence type="ECO:0000256" key="1">
    <source>
        <dbReference type="SAM" id="MobiDB-lite"/>
    </source>
</evidence>
<gene>
    <name evidence="2" type="ORF">H735_09990</name>
</gene>
<dbReference type="AlphaFoldDB" id="A0A0C1VTL2"/>
<dbReference type="RefSeq" id="WP_020194439.1">
    <property type="nucleotide sequence ID" value="NZ_BAOH01000005.1"/>
</dbReference>
<evidence type="ECO:0000313" key="3">
    <source>
        <dbReference type="Proteomes" id="UP000031586"/>
    </source>
</evidence>
<accession>A0A0C1VTL2</accession>
<dbReference type="PATRIC" id="fig|1229493.5.peg.1083"/>
<proteinExistence type="predicted"/>
<dbReference type="Proteomes" id="UP000031586">
    <property type="component" value="Unassembled WGS sequence"/>
</dbReference>
<feature type="compositionally biased region" description="Basic residues" evidence="1">
    <location>
        <begin position="32"/>
        <end position="52"/>
    </location>
</feature>
<comment type="caution">
    <text evidence="2">The sequence shown here is derived from an EMBL/GenBank/DDBJ whole genome shotgun (WGS) entry which is preliminary data.</text>
</comment>
<name>A0A0C1VTL2_9VIBR</name>
<evidence type="ECO:0000313" key="2">
    <source>
        <dbReference type="EMBL" id="KIF53248.1"/>
    </source>
</evidence>